<dbReference type="InterPro" id="IPR036390">
    <property type="entry name" value="WH_DNA-bd_sf"/>
</dbReference>
<sequence length="254" mass="28587">MAISRDNENNVCIDLGTAVAEGSDFKAKPPEGIDAIGASSEGASLYQLIREDIIEGRLAANERLVVTDLARRHGTSTNPVREALQLLRGEGFVTLVPNRGARVRPIDQDFVRDIYEIGVLIEPALTRWFVNMATVEDIAELERIQGLIEENNFADTFRHSELDTAFHTVMYQKHYNRHAAELWWKHREVLRAVSRRFNFTLARRAAILSEHRELIAHVKAGNANEAAELIARHVEGSGRHILEHMRARNAARAG</sequence>
<dbReference type="EMBL" id="VISO01000002">
    <property type="protein sequence ID" value="TVZ74191.1"/>
    <property type="molecule type" value="Genomic_DNA"/>
</dbReference>
<dbReference type="SUPFAM" id="SSF46785">
    <property type="entry name" value="Winged helix' DNA-binding domain"/>
    <property type="match status" value="1"/>
</dbReference>
<dbReference type="PANTHER" id="PTHR43537:SF24">
    <property type="entry name" value="GLUCONATE OPERON TRANSCRIPTIONAL REPRESSOR"/>
    <property type="match status" value="1"/>
</dbReference>
<evidence type="ECO:0000313" key="5">
    <source>
        <dbReference type="EMBL" id="TVZ74191.1"/>
    </source>
</evidence>
<dbReference type="InterPro" id="IPR000524">
    <property type="entry name" value="Tscrpt_reg_HTH_GntR"/>
</dbReference>
<comment type="caution">
    <text evidence="5">The sequence shown here is derived from an EMBL/GenBank/DDBJ whole genome shotgun (WGS) entry which is preliminary data.</text>
</comment>
<organism evidence="5 6">
    <name type="scientific">Rhizobium mongolense USDA 1844</name>
    <dbReference type="NCBI Taxonomy" id="1079460"/>
    <lineage>
        <taxon>Bacteria</taxon>
        <taxon>Pseudomonadati</taxon>
        <taxon>Pseudomonadota</taxon>
        <taxon>Alphaproteobacteria</taxon>
        <taxon>Hyphomicrobiales</taxon>
        <taxon>Rhizobiaceae</taxon>
        <taxon>Rhizobium/Agrobacterium group</taxon>
        <taxon>Rhizobium</taxon>
    </lineage>
</organism>
<evidence type="ECO:0000256" key="1">
    <source>
        <dbReference type="ARBA" id="ARBA00023015"/>
    </source>
</evidence>
<dbReference type="GO" id="GO:0003677">
    <property type="term" value="F:DNA binding"/>
    <property type="evidence" value="ECO:0007669"/>
    <property type="project" value="UniProtKB-KW"/>
</dbReference>
<dbReference type="Pfam" id="PF00392">
    <property type="entry name" value="GntR"/>
    <property type="match status" value="1"/>
</dbReference>
<evidence type="ECO:0000313" key="6">
    <source>
        <dbReference type="Proteomes" id="UP000319824"/>
    </source>
</evidence>
<dbReference type="SMART" id="SM00895">
    <property type="entry name" value="FCD"/>
    <property type="match status" value="1"/>
</dbReference>
<evidence type="ECO:0000256" key="3">
    <source>
        <dbReference type="ARBA" id="ARBA00023163"/>
    </source>
</evidence>
<keyword evidence="3" id="KW-0804">Transcription</keyword>
<keyword evidence="2" id="KW-0238">DNA-binding</keyword>
<evidence type="ECO:0000259" key="4">
    <source>
        <dbReference type="PROSITE" id="PS50949"/>
    </source>
</evidence>
<dbReference type="InterPro" id="IPR011711">
    <property type="entry name" value="GntR_C"/>
</dbReference>
<name>A0A559THX4_9HYPH</name>
<dbReference type="Gene3D" id="1.10.10.10">
    <property type="entry name" value="Winged helix-like DNA-binding domain superfamily/Winged helix DNA-binding domain"/>
    <property type="match status" value="1"/>
</dbReference>
<reference evidence="5 6" key="1">
    <citation type="submission" date="2019-06" db="EMBL/GenBank/DDBJ databases">
        <title>Pac Bio to generate improved reference genome sequences for organisms with transposon mutant libraries (support for FEBA project).</title>
        <authorList>
            <person name="Blow M."/>
        </authorList>
    </citation>
    <scope>NUCLEOTIDE SEQUENCE [LARGE SCALE GENOMIC DNA]</scope>
    <source>
        <strain evidence="5 6">USDA 1844</strain>
    </source>
</reference>
<dbReference type="GO" id="GO:0003700">
    <property type="term" value="F:DNA-binding transcription factor activity"/>
    <property type="evidence" value="ECO:0007669"/>
    <property type="project" value="InterPro"/>
</dbReference>
<dbReference type="PROSITE" id="PS50949">
    <property type="entry name" value="HTH_GNTR"/>
    <property type="match status" value="1"/>
</dbReference>
<protein>
    <submittedName>
        <fullName evidence="5">GntR family transcriptional regulator</fullName>
    </submittedName>
</protein>
<dbReference type="Pfam" id="PF07729">
    <property type="entry name" value="FCD"/>
    <property type="match status" value="1"/>
</dbReference>
<accession>A0A559THX4</accession>
<evidence type="ECO:0000256" key="2">
    <source>
        <dbReference type="ARBA" id="ARBA00023125"/>
    </source>
</evidence>
<gene>
    <name evidence="5" type="ORF">BCL32_2538</name>
</gene>
<dbReference type="InterPro" id="IPR036388">
    <property type="entry name" value="WH-like_DNA-bd_sf"/>
</dbReference>
<dbReference type="AlphaFoldDB" id="A0A559THX4"/>
<dbReference type="SUPFAM" id="SSF48008">
    <property type="entry name" value="GntR ligand-binding domain-like"/>
    <property type="match status" value="1"/>
</dbReference>
<proteinExistence type="predicted"/>
<dbReference type="Gene3D" id="1.20.120.530">
    <property type="entry name" value="GntR ligand-binding domain-like"/>
    <property type="match status" value="1"/>
</dbReference>
<dbReference type="SMART" id="SM00345">
    <property type="entry name" value="HTH_GNTR"/>
    <property type="match status" value="1"/>
</dbReference>
<dbReference type="CDD" id="cd07377">
    <property type="entry name" value="WHTH_GntR"/>
    <property type="match status" value="1"/>
</dbReference>
<feature type="domain" description="HTH gntR-type" evidence="4">
    <location>
        <begin position="39"/>
        <end position="106"/>
    </location>
</feature>
<dbReference type="PANTHER" id="PTHR43537">
    <property type="entry name" value="TRANSCRIPTIONAL REGULATOR, GNTR FAMILY"/>
    <property type="match status" value="1"/>
</dbReference>
<dbReference type="InterPro" id="IPR008920">
    <property type="entry name" value="TF_FadR/GntR_C"/>
</dbReference>
<keyword evidence="1" id="KW-0805">Transcription regulation</keyword>
<dbReference type="Proteomes" id="UP000319824">
    <property type="component" value="Unassembled WGS sequence"/>
</dbReference>